<dbReference type="VEuPathDB" id="VectorBase:BGLB003136"/>
<feature type="domain" description="VIT" evidence="2">
    <location>
        <begin position="20"/>
        <end position="161"/>
    </location>
</feature>
<dbReference type="VEuPathDB" id="VectorBase:BGLAX_029706"/>
<sequence>MAYRNNWSSTYLVVFVTLYTLIDVYCVLGDRETKVIESYHVKSDIRFRFATTQMSSVVRNKAEMAQEIAFDVALPEEAFIVSFSMFIDGKNYDGEVKEKAKAKEEYQSAVNMGQSAGLITLKQDALLRESFIDRPRHSNTFTVSVNVAAGSAVNFTLVYQELLQRKHGMYEYEINVKPGQAVEDFLIEVYIQETSKLKFVKTPALRNDSLVYNTVEVQNELIVEERPTPETSHIVFKPNIKQQGDKGISAQFVVQYDVEHKPKGEILVVDGYFIHFFAPDLPPIPKDILFVLDVSSSMYGNKINQLKTAINVILKDLQPQDRFNIIKFSSGVTKWRDELVSVEEGTIKEAQYFVQQLSASGMTNINDALLTAVNDLKVTRSKHRVSMIFFLTDGSPTMGEMNKDKISANVAGFSFPIFGLAFGHEADFNLMKTISIQSFGFARKIYEASDAALQVSGLYKEISAVSIKDATISYLPSIVDELTVTENNFPVIFKDSEVVVSGKLAQNTKNMEIVIKGIQQSGEISLVLNEVDYNNFILKDNVNPFFTLPRDFSGIVEKMWAFITIKQLLKEKEKNSSAMEEIDKKIIQMSLKYKFVTPLTAMIVKKPNEENPSVSSLEAGDHRFMSPDALSLMQGGYLQPISSRLMFSRAHAHALPQRNYKGSISNPQPTSYIAFRRPLVIPPMGPNGDRGLRPTSFPVGFDPPGNLVEKTAKKMNKKKTGTDKSNRQFTDNPLPVFTVHSGKFSLCLVPKKLNLGTYRLLTLSNGTFVDLGLVCGKKQCSLSSKQTMSTGKQNITLNLVNKEVAGWNFTASWHFGVYNTSDVLNINGEGISIKLSWNVNGVSKYYNLEIKVDPSQKYTGLVGDLLNPSAKEMKKLKKGRHSACKNVQYSKVIKNKMARKYFQKS</sequence>
<dbReference type="InterPro" id="IPR002035">
    <property type="entry name" value="VWF_A"/>
</dbReference>
<dbReference type="InterPro" id="IPR036465">
    <property type="entry name" value="vWFA_dom_sf"/>
</dbReference>
<organism evidence="3 4">
    <name type="scientific">Biomphalaria glabrata</name>
    <name type="common">Bloodfluke planorb</name>
    <name type="synonym">Freshwater snail</name>
    <dbReference type="NCBI Taxonomy" id="6526"/>
    <lineage>
        <taxon>Eukaryota</taxon>
        <taxon>Metazoa</taxon>
        <taxon>Spiralia</taxon>
        <taxon>Lophotrochozoa</taxon>
        <taxon>Mollusca</taxon>
        <taxon>Gastropoda</taxon>
        <taxon>Heterobranchia</taxon>
        <taxon>Euthyneura</taxon>
        <taxon>Panpulmonata</taxon>
        <taxon>Hygrophila</taxon>
        <taxon>Lymnaeoidea</taxon>
        <taxon>Planorbidae</taxon>
        <taxon>Biomphalaria</taxon>
    </lineage>
</organism>
<dbReference type="Pfam" id="PF13768">
    <property type="entry name" value="VWA_3"/>
    <property type="match status" value="1"/>
</dbReference>
<dbReference type="AlphaFoldDB" id="A0A182Z1X8"/>
<evidence type="ECO:0000313" key="4">
    <source>
        <dbReference type="Proteomes" id="UP000076420"/>
    </source>
</evidence>
<dbReference type="PROSITE" id="PS50234">
    <property type="entry name" value="VWFA"/>
    <property type="match status" value="1"/>
</dbReference>
<evidence type="ECO:0000259" key="1">
    <source>
        <dbReference type="PROSITE" id="PS50234"/>
    </source>
</evidence>
<dbReference type="PROSITE" id="PS51468">
    <property type="entry name" value="VIT"/>
    <property type="match status" value="1"/>
</dbReference>
<dbReference type="Pfam" id="PF08487">
    <property type="entry name" value="VIT"/>
    <property type="match status" value="1"/>
</dbReference>
<dbReference type="InterPro" id="IPR013694">
    <property type="entry name" value="VIT"/>
</dbReference>
<evidence type="ECO:0008006" key="5">
    <source>
        <dbReference type="Google" id="ProtNLM"/>
    </source>
</evidence>
<proteinExistence type="predicted"/>
<dbReference type="SUPFAM" id="SSF53300">
    <property type="entry name" value="vWA-like"/>
    <property type="match status" value="1"/>
</dbReference>
<dbReference type="SMART" id="SM00327">
    <property type="entry name" value="VWA"/>
    <property type="match status" value="1"/>
</dbReference>
<accession>A0A182Z1X8</accession>
<dbReference type="EnsemblMetazoa" id="BGLB003136-RA">
    <property type="protein sequence ID" value="BGLB003136-PA"/>
    <property type="gene ID" value="BGLB003136"/>
</dbReference>
<dbReference type="Proteomes" id="UP000076420">
    <property type="component" value="Unassembled WGS sequence"/>
</dbReference>
<reference evidence="3" key="1">
    <citation type="submission" date="2020-05" db="UniProtKB">
        <authorList>
            <consortium name="EnsemblMetazoa"/>
        </authorList>
    </citation>
    <scope>IDENTIFICATION</scope>
    <source>
        <strain evidence="3">BB02</strain>
    </source>
</reference>
<dbReference type="SMART" id="SM00609">
    <property type="entry name" value="VIT"/>
    <property type="match status" value="1"/>
</dbReference>
<evidence type="ECO:0000259" key="2">
    <source>
        <dbReference type="PROSITE" id="PS51468"/>
    </source>
</evidence>
<dbReference type="PANTHER" id="PTHR10338:SF108">
    <property type="entry name" value="INTER-ALPHA-TRYPSIN INHIBITOR HEAVY CHAIN H4-LIKE PROTEIN"/>
    <property type="match status" value="1"/>
</dbReference>
<name>A0A182Z1X8_BIOGL</name>
<dbReference type="STRING" id="6526.A0A182Z1X8"/>
<dbReference type="Gene3D" id="3.40.50.410">
    <property type="entry name" value="von Willebrand factor, type A domain"/>
    <property type="match status" value="1"/>
</dbReference>
<dbReference type="InterPro" id="IPR050934">
    <property type="entry name" value="ITIH"/>
</dbReference>
<protein>
    <recommendedName>
        <fullName evidence="5">VWFA domain-containing protein</fullName>
    </recommendedName>
</protein>
<feature type="domain" description="VWFA" evidence="1">
    <location>
        <begin position="287"/>
        <end position="462"/>
    </location>
</feature>
<dbReference type="PANTHER" id="PTHR10338">
    <property type="entry name" value="INTER-ALPHA-TRYPSIN INHIBITOR HEAVY CHAIN FAMILY MEMBER"/>
    <property type="match status" value="1"/>
</dbReference>
<evidence type="ECO:0000313" key="3">
    <source>
        <dbReference type="EnsemblMetazoa" id="BGLB003136-PA"/>
    </source>
</evidence>